<feature type="domain" description="YCII-related" evidence="2">
    <location>
        <begin position="150"/>
        <end position="229"/>
    </location>
</feature>
<proteinExistence type="inferred from homology"/>
<dbReference type="PANTHER" id="PTHR35174:SF3">
    <property type="entry name" value="BLL7171 PROTEIN"/>
    <property type="match status" value="1"/>
</dbReference>
<evidence type="ECO:0000256" key="1">
    <source>
        <dbReference type="ARBA" id="ARBA00007689"/>
    </source>
</evidence>
<gene>
    <name evidence="3" type="ORF">GCM10009858_37340</name>
</gene>
<protein>
    <recommendedName>
        <fullName evidence="2">YCII-related domain-containing protein</fullName>
    </recommendedName>
</protein>
<organism evidence="3 4">
    <name type="scientific">Terrabacter carboxydivorans</name>
    <dbReference type="NCBI Taxonomy" id="619730"/>
    <lineage>
        <taxon>Bacteria</taxon>
        <taxon>Bacillati</taxon>
        <taxon>Actinomycetota</taxon>
        <taxon>Actinomycetes</taxon>
        <taxon>Micrococcales</taxon>
        <taxon>Intrasporangiaceae</taxon>
        <taxon>Terrabacter</taxon>
    </lineage>
</organism>
<dbReference type="SUPFAM" id="SSF54909">
    <property type="entry name" value="Dimeric alpha+beta barrel"/>
    <property type="match status" value="1"/>
</dbReference>
<reference evidence="3 4" key="1">
    <citation type="journal article" date="2019" name="Int. J. Syst. Evol. Microbiol.">
        <title>The Global Catalogue of Microorganisms (GCM) 10K type strain sequencing project: providing services to taxonomists for standard genome sequencing and annotation.</title>
        <authorList>
            <consortium name="The Broad Institute Genomics Platform"/>
            <consortium name="The Broad Institute Genome Sequencing Center for Infectious Disease"/>
            <person name="Wu L."/>
            <person name="Ma J."/>
        </authorList>
    </citation>
    <scope>NUCLEOTIDE SEQUENCE [LARGE SCALE GENOMIC DNA]</scope>
    <source>
        <strain evidence="3 4">JCM 16259</strain>
    </source>
</reference>
<dbReference type="Gene3D" id="3.30.70.1060">
    <property type="entry name" value="Dimeric alpha+beta barrel"/>
    <property type="match status" value="1"/>
</dbReference>
<sequence length="257" mass="26638">MYELGDAAYGLGGTGSSRVSCPAYGLGGTGSSRVGSKTGIAWVGAEAGGAAGGAPALGTGTANCCSGVPDPLVPPDAGVSLMATTYLSAAGATLMLPCRGFSGKVSYEDGLVRGSSVRPDVATGQDQEETSMTEYLISFNDEWVQEHTEDEIKAKGVASRALVREMQEQGVLLFTNGGLDADTAIFSVVAEDGKPVFTDGPFIETKEHLGGFCAIDVPDDETARYWAGRLAVALEWPQEVHRFRGKGMARVDDSGKA</sequence>
<evidence type="ECO:0000313" key="4">
    <source>
        <dbReference type="Proteomes" id="UP001500730"/>
    </source>
</evidence>
<dbReference type="EMBL" id="BAAARE010000019">
    <property type="protein sequence ID" value="GAA2495750.1"/>
    <property type="molecule type" value="Genomic_DNA"/>
</dbReference>
<comment type="caution">
    <text evidence="3">The sequence shown here is derived from an EMBL/GenBank/DDBJ whole genome shotgun (WGS) entry which is preliminary data.</text>
</comment>
<comment type="similarity">
    <text evidence="1">Belongs to the YciI family.</text>
</comment>
<dbReference type="InterPro" id="IPR005545">
    <property type="entry name" value="YCII"/>
</dbReference>
<name>A0ABN3M734_9MICO</name>
<keyword evidence="4" id="KW-1185">Reference proteome</keyword>
<dbReference type="PANTHER" id="PTHR35174">
    <property type="entry name" value="BLL7171 PROTEIN-RELATED"/>
    <property type="match status" value="1"/>
</dbReference>
<accession>A0ABN3M734</accession>
<dbReference type="InterPro" id="IPR011008">
    <property type="entry name" value="Dimeric_a/b-barrel"/>
</dbReference>
<dbReference type="Proteomes" id="UP001500730">
    <property type="component" value="Unassembled WGS sequence"/>
</dbReference>
<evidence type="ECO:0000259" key="2">
    <source>
        <dbReference type="Pfam" id="PF03795"/>
    </source>
</evidence>
<evidence type="ECO:0000313" key="3">
    <source>
        <dbReference type="EMBL" id="GAA2495750.1"/>
    </source>
</evidence>
<dbReference type="Pfam" id="PF03795">
    <property type="entry name" value="YCII"/>
    <property type="match status" value="1"/>
</dbReference>